<evidence type="ECO:0000256" key="3">
    <source>
        <dbReference type="ARBA" id="ARBA00022692"/>
    </source>
</evidence>
<feature type="transmembrane region" description="Helical" evidence="6">
    <location>
        <begin position="23"/>
        <end position="40"/>
    </location>
</feature>
<dbReference type="GO" id="GO:0015658">
    <property type="term" value="F:branched-chain amino acid transmembrane transporter activity"/>
    <property type="evidence" value="ECO:0007669"/>
    <property type="project" value="InterPro"/>
</dbReference>
<comment type="subcellular location">
    <subcellularLocation>
        <location evidence="1">Cell membrane</location>
        <topology evidence="1">Multi-pass membrane protein</topology>
    </subcellularLocation>
</comment>
<evidence type="ECO:0000256" key="4">
    <source>
        <dbReference type="ARBA" id="ARBA00022989"/>
    </source>
</evidence>
<dbReference type="AlphaFoldDB" id="A0A917MKL0"/>
<evidence type="ECO:0000313" key="8">
    <source>
        <dbReference type="Proteomes" id="UP000603912"/>
    </source>
</evidence>
<organism evidence="7 8">
    <name type="scientific">Alsobacter metallidurans</name>
    <dbReference type="NCBI Taxonomy" id="340221"/>
    <lineage>
        <taxon>Bacteria</taxon>
        <taxon>Pseudomonadati</taxon>
        <taxon>Pseudomonadota</taxon>
        <taxon>Alphaproteobacteria</taxon>
        <taxon>Hyphomicrobiales</taxon>
        <taxon>Alsobacteraceae</taxon>
        <taxon>Alsobacter</taxon>
    </lineage>
</organism>
<gene>
    <name evidence="7" type="ORF">GCM10007036_30820</name>
</gene>
<feature type="transmembrane region" description="Helical" evidence="6">
    <location>
        <begin position="266"/>
        <end position="289"/>
    </location>
</feature>
<dbReference type="PANTHER" id="PTHR30482:SF10">
    <property type="entry name" value="HIGH-AFFINITY BRANCHED-CHAIN AMINO ACID TRANSPORT PROTEIN BRAE"/>
    <property type="match status" value="1"/>
</dbReference>
<reference evidence="7" key="2">
    <citation type="submission" date="2020-09" db="EMBL/GenBank/DDBJ databases">
        <authorList>
            <person name="Sun Q."/>
            <person name="Zhou Y."/>
        </authorList>
    </citation>
    <scope>NUCLEOTIDE SEQUENCE</scope>
    <source>
        <strain evidence="7">CGMCC 1.12214</strain>
    </source>
</reference>
<dbReference type="RefSeq" id="WP_188518613.1">
    <property type="nucleotide sequence ID" value="NZ_BMES01000002.1"/>
</dbReference>
<evidence type="ECO:0000256" key="2">
    <source>
        <dbReference type="ARBA" id="ARBA00022475"/>
    </source>
</evidence>
<evidence type="ECO:0000256" key="6">
    <source>
        <dbReference type="SAM" id="Phobius"/>
    </source>
</evidence>
<accession>A0A917MKL0</accession>
<name>A0A917MKL0_9HYPH</name>
<evidence type="ECO:0000256" key="1">
    <source>
        <dbReference type="ARBA" id="ARBA00004651"/>
    </source>
</evidence>
<feature type="transmembrane region" description="Helical" evidence="6">
    <location>
        <begin position="225"/>
        <end position="245"/>
    </location>
</feature>
<feature type="transmembrane region" description="Helical" evidence="6">
    <location>
        <begin position="72"/>
        <end position="93"/>
    </location>
</feature>
<feature type="transmembrane region" description="Helical" evidence="6">
    <location>
        <begin position="301"/>
        <end position="320"/>
    </location>
</feature>
<reference evidence="7" key="1">
    <citation type="journal article" date="2014" name="Int. J. Syst. Evol. Microbiol.">
        <title>Complete genome sequence of Corynebacterium casei LMG S-19264T (=DSM 44701T), isolated from a smear-ripened cheese.</title>
        <authorList>
            <consortium name="US DOE Joint Genome Institute (JGI-PGF)"/>
            <person name="Walter F."/>
            <person name="Albersmeier A."/>
            <person name="Kalinowski J."/>
            <person name="Ruckert C."/>
        </authorList>
    </citation>
    <scope>NUCLEOTIDE SEQUENCE</scope>
    <source>
        <strain evidence="7">CGMCC 1.12214</strain>
    </source>
</reference>
<dbReference type="Proteomes" id="UP000603912">
    <property type="component" value="Unassembled WGS sequence"/>
</dbReference>
<comment type="caution">
    <text evidence="7">The sequence shown here is derived from an EMBL/GenBank/DDBJ whole genome shotgun (WGS) entry which is preliminary data.</text>
</comment>
<protein>
    <submittedName>
        <fullName evidence="7">Branched-chain amino acid ABC transporter permease</fullName>
    </submittedName>
</protein>
<keyword evidence="3 6" id="KW-0812">Transmembrane</keyword>
<evidence type="ECO:0000313" key="7">
    <source>
        <dbReference type="EMBL" id="GGH24421.1"/>
    </source>
</evidence>
<dbReference type="GO" id="GO:0005886">
    <property type="term" value="C:plasma membrane"/>
    <property type="evidence" value="ECO:0007669"/>
    <property type="project" value="UniProtKB-SubCell"/>
</dbReference>
<feature type="transmembrane region" description="Helical" evidence="6">
    <location>
        <begin position="100"/>
        <end position="122"/>
    </location>
</feature>
<feature type="transmembrane region" description="Helical" evidence="6">
    <location>
        <begin position="47"/>
        <end position="66"/>
    </location>
</feature>
<proteinExistence type="predicted"/>
<dbReference type="PANTHER" id="PTHR30482">
    <property type="entry name" value="HIGH-AFFINITY BRANCHED-CHAIN AMINO ACID TRANSPORT SYSTEM PERMEASE"/>
    <property type="match status" value="1"/>
</dbReference>
<keyword evidence="2" id="KW-1003">Cell membrane</keyword>
<dbReference type="EMBL" id="BMES01000002">
    <property type="protein sequence ID" value="GGH24421.1"/>
    <property type="molecule type" value="Genomic_DNA"/>
</dbReference>
<dbReference type="Pfam" id="PF02653">
    <property type="entry name" value="BPD_transp_2"/>
    <property type="match status" value="1"/>
</dbReference>
<keyword evidence="8" id="KW-1185">Reference proteome</keyword>
<dbReference type="CDD" id="cd06581">
    <property type="entry name" value="TM_PBP1_LivM_like"/>
    <property type="match status" value="1"/>
</dbReference>
<feature type="transmembrane region" description="Helical" evidence="6">
    <location>
        <begin position="174"/>
        <end position="194"/>
    </location>
</feature>
<keyword evidence="5 6" id="KW-0472">Membrane</keyword>
<evidence type="ECO:0000256" key="5">
    <source>
        <dbReference type="ARBA" id="ARBA00023136"/>
    </source>
</evidence>
<keyword evidence="4 6" id="KW-1133">Transmembrane helix</keyword>
<dbReference type="InterPro" id="IPR043428">
    <property type="entry name" value="LivM-like"/>
</dbReference>
<dbReference type="InterPro" id="IPR001851">
    <property type="entry name" value="ABC_transp_permease"/>
</dbReference>
<sequence>MSNREQRLAWRKTGGVKTLRHELPVTFGALAALGALVAAMSGDSFTLNILASTFLFAGLATAWNVIGGLGGQFSLGHSVFFAIGAFTVSNLYLGLQVSPWLALLPAALLSAVLGVLISWPVFRLRGPFFAIATMAMTEVLLSLSLYFDRFTGGSRGVSIPFRAGLQNMIFRDRLSYALLMLGFLAVCLVVMAAVTRSRLGYSLQAVRDNEDAAAAAGIDVLRTKLAGMAISAALTGMGGVLYIMYVRVADPPTLFSLFDIGVKMALIALIGGIGTIYGPMLGALLIIPLESWLRAELGGSIPGANLIVLGFILMLTALFLRRGIVGGLKRLWSRPGAAKGAGR</sequence>